<geneLocation type="plasmid" evidence="2 3">
    <name>pSLIN01</name>
</geneLocation>
<protein>
    <submittedName>
        <fullName evidence="2">Uncharacterized protein</fullName>
    </submittedName>
</protein>
<dbReference type="EMBL" id="CP001770">
    <property type="protein sequence ID" value="ADB42606.1"/>
    <property type="molecule type" value="Genomic_DNA"/>
</dbReference>
<organism evidence="2 3">
    <name type="scientific">Spirosoma linguale (strain ATCC 33905 / DSM 74 / LMG 10896 / Claus 1)</name>
    <dbReference type="NCBI Taxonomy" id="504472"/>
    <lineage>
        <taxon>Bacteria</taxon>
        <taxon>Pseudomonadati</taxon>
        <taxon>Bacteroidota</taxon>
        <taxon>Cytophagia</taxon>
        <taxon>Cytophagales</taxon>
        <taxon>Cytophagaceae</taxon>
        <taxon>Spirosoma</taxon>
    </lineage>
</organism>
<reference evidence="2 3" key="1">
    <citation type="journal article" date="2010" name="Stand. Genomic Sci.">
        <title>Complete genome sequence of Spirosoma linguale type strain (1).</title>
        <authorList>
            <person name="Lail K."/>
            <person name="Sikorski J."/>
            <person name="Saunders E."/>
            <person name="Lapidus A."/>
            <person name="Glavina Del Rio T."/>
            <person name="Copeland A."/>
            <person name="Tice H."/>
            <person name="Cheng J.-F."/>
            <person name="Lucas S."/>
            <person name="Nolan M."/>
            <person name="Bruce D."/>
            <person name="Goodwin L."/>
            <person name="Pitluck S."/>
            <person name="Ivanova N."/>
            <person name="Mavromatis K."/>
            <person name="Ovchinnikova G."/>
            <person name="Pati A."/>
            <person name="Chen A."/>
            <person name="Palaniappan K."/>
            <person name="Land M."/>
            <person name="Hauser L."/>
            <person name="Chang Y.-J."/>
            <person name="Jeffries C.D."/>
            <person name="Chain P."/>
            <person name="Brettin T."/>
            <person name="Detter J.C."/>
            <person name="Schuetze A."/>
            <person name="Rohde M."/>
            <person name="Tindall B.J."/>
            <person name="Goeker M."/>
            <person name="Bristow J."/>
            <person name="Eisen J.A."/>
            <person name="Markowitz V."/>
            <person name="Hugenholtz P."/>
            <person name="Kyrpides N.C."/>
            <person name="Klenk H.-P."/>
            <person name="Chen F."/>
        </authorList>
    </citation>
    <scope>NUCLEOTIDE SEQUENCE [LARGE SCALE GENOMIC DNA]</scope>
    <source>
        <strain evidence="3">ATCC 33905 / DSM 74 / LMG 10896 / Claus 1</strain>
    </source>
</reference>
<keyword evidence="2" id="KW-0614">Plasmid</keyword>
<keyword evidence="1" id="KW-0472">Membrane</keyword>
<sequence length="139" mass="15674">MTLKPYSASVLSVAGFILSGMGLYFIILRPPLLPEDLHYMGTSMQTVKQHLPMLPSWLQKVFWVLGGHLFTTGLLTVFMARTSFRTRSPGVVTITMLAGLSSIGWMTIVNFIIGSDFMWLLLSFTFPWVVALVLYRLRI</sequence>
<evidence type="ECO:0000313" key="3">
    <source>
        <dbReference type="Proteomes" id="UP000002028"/>
    </source>
</evidence>
<dbReference type="Proteomes" id="UP000002028">
    <property type="component" value="Plasmid pSLIN01"/>
</dbReference>
<evidence type="ECO:0000256" key="1">
    <source>
        <dbReference type="SAM" id="Phobius"/>
    </source>
</evidence>
<evidence type="ECO:0000313" key="2">
    <source>
        <dbReference type="EMBL" id="ADB42606.1"/>
    </source>
</evidence>
<keyword evidence="1" id="KW-0812">Transmembrane</keyword>
<dbReference type="AlphaFoldDB" id="D2QUX4"/>
<dbReference type="HOGENOM" id="CLU_1718813_0_0_10"/>
<name>D2QUX4_SPILD</name>
<dbReference type="RefSeq" id="WP_012931088.1">
    <property type="nucleotide sequence ID" value="NC_013731.1"/>
</dbReference>
<feature type="transmembrane region" description="Helical" evidence="1">
    <location>
        <begin position="91"/>
        <end position="113"/>
    </location>
</feature>
<dbReference type="KEGG" id="sli:Slin_6649"/>
<gene>
    <name evidence="2" type="ordered locus">Slin_6649</name>
</gene>
<keyword evidence="1" id="KW-1133">Transmembrane helix</keyword>
<feature type="transmembrane region" description="Helical" evidence="1">
    <location>
        <begin position="7"/>
        <end position="27"/>
    </location>
</feature>
<keyword evidence="3" id="KW-1185">Reference proteome</keyword>
<proteinExistence type="predicted"/>
<accession>D2QUX4</accession>
<feature type="transmembrane region" description="Helical" evidence="1">
    <location>
        <begin position="61"/>
        <end position="79"/>
    </location>
</feature>
<feature type="transmembrane region" description="Helical" evidence="1">
    <location>
        <begin position="119"/>
        <end position="137"/>
    </location>
</feature>